<organism evidence="2 3">
    <name type="scientific">Arabidopsis arenosa</name>
    <name type="common">Sand rock-cress</name>
    <name type="synonym">Cardaminopsis arenosa</name>
    <dbReference type="NCBI Taxonomy" id="38785"/>
    <lineage>
        <taxon>Eukaryota</taxon>
        <taxon>Viridiplantae</taxon>
        <taxon>Streptophyta</taxon>
        <taxon>Embryophyta</taxon>
        <taxon>Tracheophyta</taxon>
        <taxon>Spermatophyta</taxon>
        <taxon>Magnoliopsida</taxon>
        <taxon>eudicotyledons</taxon>
        <taxon>Gunneridae</taxon>
        <taxon>Pentapetalae</taxon>
        <taxon>rosids</taxon>
        <taxon>malvids</taxon>
        <taxon>Brassicales</taxon>
        <taxon>Brassicaceae</taxon>
        <taxon>Camelineae</taxon>
        <taxon>Arabidopsis</taxon>
    </lineage>
</organism>
<keyword evidence="3" id="KW-1185">Reference proteome</keyword>
<dbReference type="EMBL" id="LR999458">
    <property type="protein sequence ID" value="CAE6242083.1"/>
    <property type="molecule type" value="Genomic_DNA"/>
</dbReference>
<feature type="region of interest" description="Disordered" evidence="1">
    <location>
        <begin position="80"/>
        <end position="128"/>
    </location>
</feature>
<feature type="compositionally biased region" description="Polar residues" evidence="1">
    <location>
        <begin position="88"/>
        <end position="101"/>
    </location>
</feature>
<dbReference type="AlphaFoldDB" id="A0A8S2AZ20"/>
<sequence length="167" mass="18103">MRRISKSTFSGVAKATVSRSKDRVMASSQWYSTIPPPKDEDLEEEEDGKEEEVEKEDEWSLKGKRFIAFPESIGGGFLVDGKKETKKSSGGATSSFGQGTHMNYDYGISSGESKDQRTTETNNENEEGNKITEYGGCNGCPGCIRCGCPGCSGGCRYCFGGCCGCKY</sequence>
<feature type="compositionally biased region" description="Acidic residues" evidence="1">
    <location>
        <begin position="40"/>
        <end position="57"/>
    </location>
</feature>
<proteinExistence type="predicted"/>
<evidence type="ECO:0000313" key="2">
    <source>
        <dbReference type="EMBL" id="CAE6242083.1"/>
    </source>
</evidence>
<name>A0A8S2AZ20_ARAAE</name>
<reference evidence="2" key="1">
    <citation type="submission" date="2021-01" db="EMBL/GenBank/DDBJ databases">
        <authorList>
            <person name="Bezrukov I."/>
        </authorList>
    </citation>
    <scope>NUCLEOTIDE SEQUENCE</scope>
</reference>
<protein>
    <submittedName>
        <fullName evidence="2">Uncharacterized protein</fullName>
    </submittedName>
</protein>
<evidence type="ECO:0000256" key="1">
    <source>
        <dbReference type="SAM" id="MobiDB-lite"/>
    </source>
</evidence>
<feature type="compositionally biased region" description="Polar residues" evidence="1">
    <location>
        <begin position="1"/>
        <end position="10"/>
    </location>
</feature>
<gene>
    <name evidence="2" type="ORF">AARE701A_LOCUS21574</name>
</gene>
<accession>A0A8S2AZ20</accession>
<feature type="region of interest" description="Disordered" evidence="1">
    <location>
        <begin position="1"/>
        <end position="57"/>
    </location>
</feature>
<dbReference type="Proteomes" id="UP000682877">
    <property type="component" value="Chromosome 8"/>
</dbReference>
<evidence type="ECO:0000313" key="3">
    <source>
        <dbReference type="Proteomes" id="UP000682877"/>
    </source>
</evidence>